<dbReference type="EMBL" id="BMJB01000001">
    <property type="protein sequence ID" value="GGA71057.1"/>
    <property type="molecule type" value="Genomic_DNA"/>
</dbReference>
<evidence type="ECO:0000313" key="2">
    <source>
        <dbReference type="EMBL" id="GGA71057.1"/>
    </source>
</evidence>
<proteinExistence type="predicted"/>
<comment type="caution">
    <text evidence="2">The sequence shown here is derived from an EMBL/GenBank/DDBJ whole genome shotgun (WGS) entry which is preliminary data.</text>
</comment>
<evidence type="ECO:0000313" key="3">
    <source>
        <dbReference type="Proteomes" id="UP000648801"/>
    </source>
</evidence>
<reference evidence="2" key="2">
    <citation type="submission" date="2020-09" db="EMBL/GenBank/DDBJ databases">
        <authorList>
            <person name="Sun Q."/>
            <person name="Zhou Y."/>
        </authorList>
    </citation>
    <scope>NUCLEOTIDE SEQUENCE</scope>
    <source>
        <strain evidence="2">CGMCC 1.15447</strain>
    </source>
</reference>
<keyword evidence="3" id="KW-1185">Reference proteome</keyword>
<sequence length="106" mass="11611">MTQEAQGGSSATPHTFAEGYLFGAPIHGLGWFASLLMSLAAGFAAFFASTFLAIFALLFYNSFARHAIDFNVTYRDVGLPVGLVVMAFAFIYMGRLWVKDLTRKKS</sequence>
<protein>
    <submittedName>
        <fullName evidence="2">Uncharacterized protein</fullName>
    </submittedName>
</protein>
<dbReference type="RefSeq" id="WP_188759422.1">
    <property type="nucleotide sequence ID" value="NZ_BMJB01000001.1"/>
</dbReference>
<gene>
    <name evidence="2" type="ORF">GCM10011507_23320</name>
</gene>
<dbReference type="Proteomes" id="UP000648801">
    <property type="component" value="Unassembled WGS sequence"/>
</dbReference>
<name>A0A916RUH5_9BACT</name>
<feature type="transmembrane region" description="Helical" evidence="1">
    <location>
        <begin position="79"/>
        <end position="98"/>
    </location>
</feature>
<reference evidence="2" key="1">
    <citation type="journal article" date="2014" name="Int. J. Syst. Evol. Microbiol.">
        <title>Complete genome sequence of Corynebacterium casei LMG S-19264T (=DSM 44701T), isolated from a smear-ripened cheese.</title>
        <authorList>
            <consortium name="US DOE Joint Genome Institute (JGI-PGF)"/>
            <person name="Walter F."/>
            <person name="Albersmeier A."/>
            <person name="Kalinowski J."/>
            <person name="Ruckert C."/>
        </authorList>
    </citation>
    <scope>NUCLEOTIDE SEQUENCE</scope>
    <source>
        <strain evidence="2">CGMCC 1.15447</strain>
    </source>
</reference>
<evidence type="ECO:0000256" key="1">
    <source>
        <dbReference type="SAM" id="Phobius"/>
    </source>
</evidence>
<keyword evidence="1" id="KW-1133">Transmembrane helix</keyword>
<keyword evidence="1" id="KW-0812">Transmembrane</keyword>
<keyword evidence="1" id="KW-0472">Membrane</keyword>
<dbReference type="AlphaFoldDB" id="A0A916RUH5"/>
<feature type="transmembrane region" description="Helical" evidence="1">
    <location>
        <begin position="35"/>
        <end position="59"/>
    </location>
</feature>
<organism evidence="2 3">
    <name type="scientific">Edaphobacter acidisoli</name>
    <dbReference type="NCBI Taxonomy" id="2040573"/>
    <lineage>
        <taxon>Bacteria</taxon>
        <taxon>Pseudomonadati</taxon>
        <taxon>Acidobacteriota</taxon>
        <taxon>Terriglobia</taxon>
        <taxon>Terriglobales</taxon>
        <taxon>Acidobacteriaceae</taxon>
        <taxon>Edaphobacter</taxon>
    </lineage>
</organism>
<accession>A0A916RUH5</accession>